<protein>
    <submittedName>
        <fullName evidence="1">Uncharacterized protein</fullName>
    </submittedName>
</protein>
<dbReference type="Proteomes" id="UP000324831">
    <property type="component" value="Unassembled WGS sequence"/>
</dbReference>
<gene>
    <name evidence="1" type="ORF">MHSWG343_06340</name>
</gene>
<dbReference type="RefSeq" id="WP_216083319.1">
    <property type="nucleotide sequence ID" value="NZ_CACTIB010000021.1"/>
</dbReference>
<proteinExistence type="predicted"/>
<organism evidence="1 2">
    <name type="scientific">Candidatus Mycoplasma haematohominis</name>
    <dbReference type="NCBI Taxonomy" id="1494318"/>
    <lineage>
        <taxon>Bacteria</taxon>
        <taxon>Bacillati</taxon>
        <taxon>Mycoplasmatota</taxon>
        <taxon>Mollicutes</taxon>
        <taxon>Mycoplasmataceae</taxon>
        <taxon>Mycoplasma</taxon>
    </lineage>
</organism>
<sequence length="145" mass="15790">MSVAKGAAAIGAGAVVIVSGGYGVSTLFKVPYAYSLDDYLKKPDYKSKESTYTTGKFGNKNKTKLIASFDPDNKDRWNYIYEKILKPLQMANNASSKLDSAFQKNQVTVGYSEESGSNASTALNKICDDAYKVDDPTGTKKSNIW</sequence>
<comment type="caution">
    <text evidence="1">The sequence shown here is derived from an EMBL/GenBank/DDBJ whole genome shotgun (WGS) entry which is preliminary data.</text>
</comment>
<evidence type="ECO:0000313" key="1">
    <source>
        <dbReference type="EMBL" id="GCE63637.1"/>
    </source>
</evidence>
<dbReference type="EMBL" id="BIMN01000003">
    <property type="protein sequence ID" value="GCE63637.1"/>
    <property type="molecule type" value="Genomic_DNA"/>
</dbReference>
<reference evidence="1 2" key="1">
    <citation type="submission" date="2019-01" db="EMBL/GenBank/DDBJ databases">
        <title>Draft genome sequences of Candidatus Mycoplasma haemohominis SWG34-3 identified from a patient with pyrexia, anemia and liver dysfunction.</title>
        <authorList>
            <person name="Sekizuka T."/>
            <person name="Hattori N."/>
            <person name="Katano H."/>
            <person name="Takuma T."/>
            <person name="Ito T."/>
            <person name="Arai N."/>
            <person name="Yanai R."/>
            <person name="Ishii S."/>
            <person name="Miura Y."/>
            <person name="Tokunaga T."/>
            <person name="Watanabe H."/>
            <person name="Nomura N."/>
            <person name="Eguchi J."/>
            <person name="Arai T."/>
            <person name="Hasegawa H."/>
            <person name="Nakamaki T."/>
            <person name="Wakita T."/>
            <person name="Niki Y."/>
            <person name="Kuroda M."/>
        </authorList>
    </citation>
    <scope>NUCLEOTIDE SEQUENCE [LARGE SCALE GENOMIC DNA]</scope>
    <source>
        <strain evidence="1">SWG34-3</strain>
    </source>
</reference>
<evidence type="ECO:0000313" key="2">
    <source>
        <dbReference type="Proteomes" id="UP000324831"/>
    </source>
</evidence>
<name>A0A478FR57_9MOLU</name>
<accession>A0A478FR57</accession>
<dbReference type="AlphaFoldDB" id="A0A478FR57"/>